<name>C5M6T0_CANTT</name>
<dbReference type="AlphaFoldDB" id="C5M6T0"/>
<dbReference type="GeneID" id="8300776"/>
<evidence type="ECO:0000313" key="7">
    <source>
        <dbReference type="EMBL" id="EER34700.1"/>
    </source>
</evidence>
<reference evidence="7 8" key="1">
    <citation type="journal article" date="2009" name="Nature">
        <title>Evolution of pathogenicity and sexual reproduction in eight Candida genomes.</title>
        <authorList>
            <person name="Butler G."/>
            <person name="Rasmussen M.D."/>
            <person name="Lin M.F."/>
            <person name="Santos M.A."/>
            <person name="Sakthikumar S."/>
            <person name="Munro C.A."/>
            <person name="Rheinbay E."/>
            <person name="Grabherr M."/>
            <person name="Forche A."/>
            <person name="Reedy J.L."/>
            <person name="Agrafioti I."/>
            <person name="Arnaud M.B."/>
            <person name="Bates S."/>
            <person name="Brown A.J."/>
            <person name="Brunke S."/>
            <person name="Costanzo M.C."/>
            <person name="Fitzpatrick D.A."/>
            <person name="de Groot P.W."/>
            <person name="Harris D."/>
            <person name="Hoyer L.L."/>
            <person name="Hube B."/>
            <person name="Klis F.M."/>
            <person name="Kodira C."/>
            <person name="Lennard N."/>
            <person name="Logue M.E."/>
            <person name="Martin R."/>
            <person name="Neiman A.M."/>
            <person name="Nikolaou E."/>
            <person name="Quail M.A."/>
            <person name="Quinn J."/>
            <person name="Santos M.C."/>
            <person name="Schmitzberger F.F."/>
            <person name="Sherlock G."/>
            <person name="Shah P."/>
            <person name="Silverstein K.A."/>
            <person name="Skrzypek M.S."/>
            <person name="Soll D."/>
            <person name="Staggs R."/>
            <person name="Stansfield I."/>
            <person name="Stumpf M.P."/>
            <person name="Sudbery P.E."/>
            <person name="Srikantha T."/>
            <person name="Zeng Q."/>
            <person name="Berman J."/>
            <person name="Berriman M."/>
            <person name="Heitman J."/>
            <person name="Gow N.A."/>
            <person name="Lorenz M.C."/>
            <person name="Birren B.W."/>
            <person name="Kellis M."/>
            <person name="Cuomo C.A."/>
        </authorList>
    </citation>
    <scope>NUCLEOTIDE SEQUENCE [LARGE SCALE GENOMIC DNA]</scope>
    <source>
        <strain evidence="8">ATCC MYA-3404 / T1</strain>
    </source>
</reference>
<keyword evidence="2" id="KW-0677">Repeat</keyword>
<dbReference type="Pfam" id="PF12265">
    <property type="entry name" value="CAF1C_H4-bd"/>
    <property type="match status" value="1"/>
</dbReference>
<dbReference type="RefSeq" id="XP_002547255.1">
    <property type="nucleotide sequence ID" value="XM_002547209.1"/>
</dbReference>
<feature type="region of interest" description="Disordered" evidence="5">
    <location>
        <begin position="1"/>
        <end position="52"/>
    </location>
</feature>
<evidence type="ECO:0000256" key="4">
    <source>
        <dbReference type="PROSITE-ProRule" id="PRU00221"/>
    </source>
</evidence>
<dbReference type="VEuPathDB" id="FungiDB:CTRG_01561"/>
<keyword evidence="3" id="KW-0156">Chromatin regulator</keyword>
<keyword evidence="1 4" id="KW-0853">WD repeat</keyword>
<evidence type="ECO:0000256" key="1">
    <source>
        <dbReference type="ARBA" id="ARBA00022574"/>
    </source>
</evidence>
<evidence type="ECO:0000256" key="2">
    <source>
        <dbReference type="ARBA" id="ARBA00022737"/>
    </source>
</evidence>
<dbReference type="EMBL" id="GG692396">
    <property type="protein sequence ID" value="EER34700.1"/>
    <property type="molecule type" value="Genomic_DNA"/>
</dbReference>
<accession>C5M6T0</accession>
<dbReference type="HOGENOM" id="CLU_020445_3_1_1"/>
<feature type="compositionally biased region" description="Polar residues" evidence="5">
    <location>
        <begin position="21"/>
        <end position="37"/>
    </location>
</feature>
<dbReference type="Pfam" id="PF00400">
    <property type="entry name" value="WD40"/>
    <property type="match status" value="2"/>
</dbReference>
<dbReference type="STRING" id="294747.C5M6T0"/>
<evidence type="ECO:0000313" key="8">
    <source>
        <dbReference type="Proteomes" id="UP000002037"/>
    </source>
</evidence>
<dbReference type="Proteomes" id="UP000002037">
    <property type="component" value="Unassembled WGS sequence"/>
</dbReference>
<dbReference type="InterPro" id="IPR036322">
    <property type="entry name" value="WD40_repeat_dom_sf"/>
</dbReference>
<protein>
    <recommendedName>
        <fullName evidence="6">Histone-binding protein RBBP4-like N-terminal domain-containing protein</fullName>
    </recommendedName>
</protein>
<dbReference type="InterPro" id="IPR015943">
    <property type="entry name" value="WD40/YVTN_repeat-like_dom_sf"/>
</dbReference>
<dbReference type="InterPro" id="IPR022052">
    <property type="entry name" value="Histone-bd_RBBP4-like_N"/>
</dbReference>
<dbReference type="OrthoDB" id="427795at2759"/>
<dbReference type="SUPFAM" id="SSF50978">
    <property type="entry name" value="WD40 repeat-like"/>
    <property type="match status" value="1"/>
</dbReference>
<evidence type="ECO:0000256" key="3">
    <source>
        <dbReference type="ARBA" id="ARBA00022853"/>
    </source>
</evidence>
<gene>
    <name evidence="7" type="ORF">CTRG_01561</name>
</gene>
<dbReference type="PROSITE" id="PS50082">
    <property type="entry name" value="WD_REPEATS_2"/>
    <property type="match status" value="1"/>
</dbReference>
<feature type="compositionally biased region" description="Polar residues" evidence="5">
    <location>
        <begin position="1"/>
        <end position="11"/>
    </location>
</feature>
<feature type="repeat" description="WD" evidence="4">
    <location>
        <begin position="369"/>
        <end position="411"/>
    </location>
</feature>
<dbReference type="eggNOG" id="KOG0264">
    <property type="taxonomic scope" value="Eukaryota"/>
</dbReference>
<feature type="domain" description="Histone-binding protein RBBP4-like N-terminal" evidence="6">
    <location>
        <begin position="58"/>
        <end position="136"/>
    </location>
</feature>
<dbReference type="SMART" id="SM00320">
    <property type="entry name" value="WD40"/>
    <property type="match status" value="6"/>
</dbReference>
<keyword evidence="8" id="KW-1185">Reference proteome</keyword>
<dbReference type="KEGG" id="ctp:CTRG_01561"/>
<proteinExistence type="predicted"/>
<organism evidence="7 8">
    <name type="scientific">Candida tropicalis (strain ATCC MYA-3404 / T1)</name>
    <name type="common">Yeast</name>
    <dbReference type="NCBI Taxonomy" id="294747"/>
    <lineage>
        <taxon>Eukaryota</taxon>
        <taxon>Fungi</taxon>
        <taxon>Dikarya</taxon>
        <taxon>Ascomycota</taxon>
        <taxon>Saccharomycotina</taxon>
        <taxon>Pichiomycetes</taxon>
        <taxon>Debaryomycetaceae</taxon>
        <taxon>Candida/Lodderomyces clade</taxon>
        <taxon>Candida</taxon>
    </lineage>
</organism>
<dbReference type="Gene3D" id="2.130.10.10">
    <property type="entry name" value="YVTN repeat-like/Quinoprotein amine dehydrogenase"/>
    <property type="match status" value="1"/>
</dbReference>
<dbReference type="GO" id="GO:0006325">
    <property type="term" value="P:chromatin organization"/>
    <property type="evidence" value="ECO:0007669"/>
    <property type="project" value="UniProtKB-KW"/>
</dbReference>
<dbReference type="InterPro" id="IPR050459">
    <property type="entry name" value="WD_repeat_RBAP46/RBAP48/MSI1"/>
</dbReference>
<dbReference type="PANTHER" id="PTHR22850">
    <property type="entry name" value="WD40 REPEAT FAMILY"/>
    <property type="match status" value="1"/>
</dbReference>
<sequence length="455" mass="51613">MSPTQEQNNDIEISDSKCTDNPEQQTMSEDTEMNQVTEAEEPKEETDASLIDEQTERNYRVWKKNTPLLYDYLMTNTLLWPSLTVQFFPDITHVQGGGNNNANNKEENETIAQRVLLGTFTLGQAIDHVSILQLTSFKDLNKSIKISKLDYNPDKEELELSTSSINKTKILQKINHIGDVNRARYMPQKPNIIASANNLGDLVIYERTRHKSFRNTMLDDTEMSQVQVKLCNKYIPSSADIFAIDWNQNKEGLLLSADMNGIINEYDLSKYESQTLHETRYWENNAIGVNDIEWFPTHDSLFATADDAGSIKVYDIRADNSIVYNKNIGNNVNSIAINPGYATGLASGDSQGTIKTWDLRNFDAPVGEIRNHTDSITQLKWHPKYHNVLGSSSTDHSVKLHNVANNSTIFSHLGHMLGVNDFDWSFADDWMVASVSDDNSLHIWKPTHTVTNQFK</sequence>
<dbReference type="InterPro" id="IPR001680">
    <property type="entry name" value="WD40_rpt"/>
</dbReference>
<evidence type="ECO:0000256" key="5">
    <source>
        <dbReference type="SAM" id="MobiDB-lite"/>
    </source>
</evidence>
<evidence type="ECO:0000259" key="6">
    <source>
        <dbReference type="Pfam" id="PF12265"/>
    </source>
</evidence>